<dbReference type="RefSeq" id="WP_221233817.1">
    <property type="nucleotide sequence ID" value="NZ_JACIFF010000002.1"/>
</dbReference>
<dbReference type="CDD" id="cd08977">
    <property type="entry name" value="SusD"/>
    <property type="match status" value="1"/>
</dbReference>
<dbReference type="InterPro" id="IPR012944">
    <property type="entry name" value="SusD_RagB_dom"/>
</dbReference>
<dbReference type="InterPro" id="IPR033985">
    <property type="entry name" value="SusD-like_N"/>
</dbReference>
<comment type="subcellular location">
    <subcellularLocation>
        <location evidence="1">Cell outer membrane</location>
    </subcellularLocation>
</comment>
<dbReference type="AlphaFoldDB" id="A0A840EA39"/>
<evidence type="ECO:0000259" key="7">
    <source>
        <dbReference type="Pfam" id="PF14322"/>
    </source>
</evidence>
<accession>A0A840EA39</accession>
<dbReference type="Pfam" id="PF14322">
    <property type="entry name" value="SusD-like_3"/>
    <property type="match status" value="1"/>
</dbReference>
<keyword evidence="5" id="KW-0998">Cell outer membrane</keyword>
<dbReference type="InterPro" id="IPR011990">
    <property type="entry name" value="TPR-like_helical_dom_sf"/>
</dbReference>
<evidence type="ECO:0000256" key="4">
    <source>
        <dbReference type="ARBA" id="ARBA00023136"/>
    </source>
</evidence>
<organism evidence="8 9">
    <name type="scientific">Neolewinella aquimaris</name>
    <dbReference type="NCBI Taxonomy" id="1835722"/>
    <lineage>
        <taxon>Bacteria</taxon>
        <taxon>Pseudomonadati</taxon>
        <taxon>Bacteroidota</taxon>
        <taxon>Saprospiria</taxon>
        <taxon>Saprospirales</taxon>
        <taxon>Lewinellaceae</taxon>
        <taxon>Neolewinella</taxon>
    </lineage>
</organism>
<name>A0A840EA39_9BACT</name>
<reference evidence="8 9" key="1">
    <citation type="submission" date="2020-08" db="EMBL/GenBank/DDBJ databases">
        <title>Genomic Encyclopedia of Type Strains, Phase IV (KMG-IV): sequencing the most valuable type-strain genomes for metagenomic binning, comparative biology and taxonomic classification.</title>
        <authorList>
            <person name="Goeker M."/>
        </authorList>
    </citation>
    <scope>NUCLEOTIDE SEQUENCE [LARGE SCALE GENOMIC DNA]</scope>
    <source>
        <strain evidence="8 9">DSM 105137</strain>
    </source>
</reference>
<evidence type="ECO:0000259" key="6">
    <source>
        <dbReference type="Pfam" id="PF07980"/>
    </source>
</evidence>
<proteinExistence type="inferred from homology"/>
<dbReference type="EMBL" id="JACIFF010000002">
    <property type="protein sequence ID" value="MBB4078679.1"/>
    <property type="molecule type" value="Genomic_DNA"/>
</dbReference>
<dbReference type="Proteomes" id="UP000576209">
    <property type="component" value="Unassembled WGS sequence"/>
</dbReference>
<keyword evidence="9" id="KW-1185">Reference proteome</keyword>
<evidence type="ECO:0000313" key="9">
    <source>
        <dbReference type="Proteomes" id="UP000576209"/>
    </source>
</evidence>
<gene>
    <name evidence="8" type="ORF">GGR28_001292</name>
</gene>
<dbReference type="Gene3D" id="1.25.40.390">
    <property type="match status" value="1"/>
</dbReference>
<sequence>MKIKHFLYALLLTGLGTYTTSCDSYLEEELISGVSAATYYPTAGGFEDAVKATYSFMKPFYGVERGFTMTVFGTDTYTNGADGSFKGINAYDGRLNGSDGFIRDTWRDLYRGINQANAVINRSEGLEVVSEEVKTARIAEVRFLRGLYYFDLVRIYGDAHLTLEETQGVEVEANRTPQSEIYAQAIIPDLEFAIANLPDAQDDYGRATKPAAQFLLAKVLLRRSYTSFADGNDAARAESLMTQVIEDYDFELLDDFEALWDIGNEQNSEVVFAIQNSKSQVDEGIDGEGHRGHLYFLMEYDNLPGMTRDIENGRPWKRFRPTEYTLNLWDRSIDTRYDKSFKHTWYANNESTIPTWSEEEAAKGYGTAGQPKFGLGDTAVYIPGPQMNDEWSQARQDRTPYLVYTDDEYTERKFPSLKKWLDPTRPNRQHTQGQRDFLLMRLGDAYLIRAEARFKQGNLEGAAEDINVIRVRSAVEGMEEDIKITAGDVSLDFLLDERARELVGEGHRWFDLTRTMTLVERVRRYNPEGGPNIQDYHVVRPVPQNQIDRTLGGYPQNTGYNN</sequence>
<evidence type="ECO:0000256" key="5">
    <source>
        <dbReference type="ARBA" id="ARBA00023237"/>
    </source>
</evidence>
<protein>
    <recommendedName>
        <fullName evidence="10">RagB/SusD family nutrient uptake outer membrane protein</fullName>
    </recommendedName>
</protein>
<evidence type="ECO:0000256" key="3">
    <source>
        <dbReference type="ARBA" id="ARBA00022729"/>
    </source>
</evidence>
<dbReference type="SUPFAM" id="SSF48452">
    <property type="entry name" value="TPR-like"/>
    <property type="match status" value="1"/>
</dbReference>
<evidence type="ECO:0000256" key="1">
    <source>
        <dbReference type="ARBA" id="ARBA00004442"/>
    </source>
</evidence>
<evidence type="ECO:0008006" key="10">
    <source>
        <dbReference type="Google" id="ProtNLM"/>
    </source>
</evidence>
<evidence type="ECO:0000256" key="2">
    <source>
        <dbReference type="ARBA" id="ARBA00006275"/>
    </source>
</evidence>
<feature type="domain" description="SusD-like N-terminal" evidence="7">
    <location>
        <begin position="53"/>
        <end position="221"/>
    </location>
</feature>
<comment type="caution">
    <text evidence="8">The sequence shown here is derived from an EMBL/GenBank/DDBJ whole genome shotgun (WGS) entry which is preliminary data.</text>
</comment>
<keyword evidence="4" id="KW-0472">Membrane</keyword>
<dbReference type="Pfam" id="PF07980">
    <property type="entry name" value="SusD_RagB"/>
    <property type="match status" value="1"/>
</dbReference>
<comment type="similarity">
    <text evidence="2">Belongs to the SusD family.</text>
</comment>
<feature type="domain" description="RagB/SusD" evidence="6">
    <location>
        <begin position="312"/>
        <end position="560"/>
    </location>
</feature>
<dbReference type="GO" id="GO:0009279">
    <property type="term" value="C:cell outer membrane"/>
    <property type="evidence" value="ECO:0007669"/>
    <property type="project" value="UniProtKB-SubCell"/>
</dbReference>
<evidence type="ECO:0000313" key="8">
    <source>
        <dbReference type="EMBL" id="MBB4078679.1"/>
    </source>
</evidence>
<keyword evidence="3" id="KW-0732">Signal</keyword>